<feature type="signal peptide" evidence="2">
    <location>
        <begin position="1"/>
        <end position="24"/>
    </location>
</feature>
<comment type="caution">
    <text evidence="4">The sequence shown here is derived from an EMBL/GenBank/DDBJ whole genome shotgun (WGS) entry which is preliminary data.</text>
</comment>
<dbReference type="SUPFAM" id="SSF51126">
    <property type="entry name" value="Pectin lyase-like"/>
    <property type="match status" value="1"/>
</dbReference>
<dbReference type="AlphaFoldDB" id="A0A8E2B2F8"/>
<feature type="chain" id="PRO_5039666616" evidence="2">
    <location>
        <begin position="25"/>
        <end position="509"/>
    </location>
</feature>
<keyword evidence="2" id="KW-0732">Signal</keyword>
<sequence>MPRGSTVRRTLVLLLGALLPLALASCSSSGAAPAPAAGSTSPQGPVAAVCDHVPPGPSTAPAGAVRVDPAVVDDLSAKTKDSPAGTTFWLAPGTHRLSDDEYAQVQPKDGDVYLGAPSAVFDGRKKNRYAFAGPAKNVRLASFTVQGFTAPRDEGVVNHDSAPGWVIQHLTVQDNDGAGLMAGPKQQILDSCLRRNGQYGMNAYSGTAPVTGLVLRGTEITGNNTGNWEAKVQGCGCTGGMKFWAVDGADVVGNWVHDNRGTGLWADTNNNDFLIEGNLIENNDSAAIIYETSYNAIIRDNTFRRNNLVDGRAHADRGDPFPSATIYLSESGGEPRVKARTSNLEISGNMLQDNWNGIILWENADRFCNSPANTSSGSCTKLVPNVSTCSAPAISKKPLYSDCRWKTQRVVVQHNQFTLNSKALGCEEACGRTGVLSNFGSYPDWSPYQGAVIQQAITFQQDNSWHDNAYAGPWTFVAREMSNIIGIGEWQSAPYHQDANSSYQPNGGG</sequence>
<dbReference type="InterPro" id="IPR011050">
    <property type="entry name" value="Pectin_lyase_fold/virulence"/>
</dbReference>
<organism evidence="4 5">
    <name type="scientific">Amycolatopsis echigonensis</name>
    <dbReference type="NCBI Taxonomy" id="2576905"/>
    <lineage>
        <taxon>Bacteria</taxon>
        <taxon>Bacillati</taxon>
        <taxon>Actinomycetota</taxon>
        <taxon>Actinomycetes</taxon>
        <taxon>Pseudonocardiales</taxon>
        <taxon>Pseudonocardiaceae</taxon>
        <taxon>Amycolatopsis</taxon>
    </lineage>
</organism>
<dbReference type="SMART" id="SM00710">
    <property type="entry name" value="PbH1"/>
    <property type="match status" value="6"/>
</dbReference>
<dbReference type="InterPro" id="IPR039448">
    <property type="entry name" value="Beta_helix"/>
</dbReference>
<feature type="compositionally biased region" description="Low complexity" evidence="1">
    <location>
        <begin position="30"/>
        <end position="45"/>
    </location>
</feature>
<evidence type="ECO:0000313" key="4">
    <source>
        <dbReference type="EMBL" id="MBB2499620.1"/>
    </source>
</evidence>
<dbReference type="PROSITE" id="PS51257">
    <property type="entry name" value="PROKAR_LIPOPROTEIN"/>
    <property type="match status" value="1"/>
</dbReference>
<dbReference type="InterPro" id="IPR012334">
    <property type="entry name" value="Pectin_lyas_fold"/>
</dbReference>
<dbReference type="Pfam" id="PF13229">
    <property type="entry name" value="Beta_helix"/>
    <property type="match status" value="1"/>
</dbReference>
<evidence type="ECO:0000256" key="1">
    <source>
        <dbReference type="SAM" id="MobiDB-lite"/>
    </source>
</evidence>
<feature type="region of interest" description="Disordered" evidence="1">
    <location>
        <begin position="30"/>
        <end position="54"/>
    </location>
</feature>
<evidence type="ECO:0000256" key="2">
    <source>
        <dbReference type="SAM" id="SignalP"/>
    </source>
</evidence>
<dbReference type="Proteomes" id="UP000550260">
    <property type="component" value="Unassembled WGS sequence"/>
</dbReference>
<evidence type="ECO:0000313" key="5">
    <source>
        <dbReference type="Proteomes" id="UP000550260"/>
    </source>
</evidence>
<dbReference type="EMBL" id="JACJHR010000012">
    <property type="protein sequence ID" value="MBB2499620.1"/>
    <property type="molecule type" value="Genomic_DNA"/>
</dbReference>
<dbReference type="InterPro" id="IPR006626">
    <property type="entry name" value="PbH1"/>
</dbReference>
<reference evidence="4 5" key="1">
    <citation type="submission" date="2020-08" db="EMBL/GenBank/DDBJ databases">
        <title>Amycolatopsis echigonensis JCM 21831.</title>
        <authorList>
            <person name="Tedsree N."/>
            <person name="Kuncharoen N."/>
            <person name="Likhitwitayawuid K."/>
            <person name="Tanasupawat S."/>
        </authorList>
    </citation>
    <scope>NUCLEOTIDE SEQUENCE [LARGE SCALE GENOMIC DNA]</scope>
    <source>
        <strain evidence="4 5">JCM 21831</strain>
    </source>
</reference>
<feature type="domain" description="Right handed beta helix" evidence="3">
    <location>
        <begin position="157"/>
        <end position="323"/>
    </location>
</feature>
<gene>
    <name evidence="4" type="ORF">H5411_10845</name>
</gene>
<protein>
    <submittedName>
        <fullName evidence="4">Right-handed parallel beta-helix repeat-containing protein</fullName>
    </submittedName>
</protein>
<proteinExistence type="predicted"/>
<name>A0A8E2B2F8_9PSEU</name>
<dbReference type="Gene3D" id="2.160.20.10">
    <property type="entry name" value="Single-stranded right-handed beta-helix, Pectin lyase-like"/>
    <property type="match status" value="1"/>
</dbReference>
<evidence type="ECO:0000259" key="3">
    <source>
        <dbReference type="Pfam" id="PF13229"/>
    </source>
</evidence>
<accession>A0A8E2B2F8</accession>